<proteinExistence type="predicted"/>
<dbReference type="OrthoDB" id="2379922at2"/>
<evidence type="ECO:0000259" key="1">
    <source>
        <dbReference type="PROSITE" id="PS51664"/>
    </source>
</evidence>
<dbReference type="Gene3D" id="3.30.1330.230">
    <property type="match status" value="1"/>
</dbReference>
<dbReference type="Pfam" id="PF02624">
    <property type="entry name" value="YcaO"/>
    <property type="match status" value="1"/>
</dbReference>
<name>A0A5P0YQQ1_9ACTN</name>
<evidence type="ECO:0000313" key="2">
    <source>
        <dbReference type="EMBL" id="MQS02595.1"/>
    </source>
</evidence>
<reference evidence="2 3" key="1">
    <citation type="submission" date="2019-10" db="EMBL/GenBank/DDBJ databases">
        <title>Streptomyces sp. nov., a novel actinobacterium isolated from alkaline environment.</title>
        <authorList>
            <person name="Golinska P."/>
        </authorList>
    </citation>
    <scope>NUCLEOTIDE SEQUENCE [LARGE SCALE GENOMIC DNA]</scope>
    <source>
        <strain evidence="2 3">OF1</strain>
    </source>
</reference>
<evidence type="ECO:0000313" key="3">
    <source>
        <dbReference type="Proteomes" id="UP000320857"/>
    </source>
</evidence>
<dbReference type="Proteomes" id="UP000320857">
    <property type="component" value="Unassembled WGS sequence"/>
</dbReference>
<dbReference type="InterPro" id="IPR003776">
    <property type="entry name" value="YcaO-like_dom"/>
</dbReference>
<protein>
    <recommendedName>
        <fullName evidence="1">YcaO domain-containing protein</fullName>
    </recommendedName>
</protein>
<dbReference type="PROSITE" id="PS51664">
    <property type="entry name" value="YCAO"/>
    <property type="match status" value="1"/>
</dbReference>
<comment type="caution">
    <text evidence="2">The sequence shown here is derived from an EMBL/GenBank/DDBJ whole genome shotgun (WGS) entry which is preliminary data.</text>
</comment>
<organism evidence="2 3">
    <name type="scientific">Streptomyces alkaliterrae</name>
    <dbReference type="NCBI Taxonomy" id="2213162"/>
    <lineage>
        <taxon>Bacteria</taxon>
        <taxon>Bacillati</taxon>
        <taxon>Actinomycetota</taxon>
        <taxon>Actinomycetes</taxon>
        <taxon>Kitasatosporales</taxon>
        <taxon>Streptomycetaceae</taxon>
        <taxon>Streptomyces</taxon>
    </lineage>
</organism>
<gene>
    <name evidence="2" type="ORF">FNX44_012060</name>
</gene>
<keyword evidence="3" id="KW-1185">Reference proteome</keyword>
<feature type="domain" description="YcaO" evidence="1">
    <location>
        <begin position="81"/>
        <end position="445"/>
    </location>
</feature>
<dbReference type="PANTHER" id="PTHR37809">
    <property type="entry name" value="RIBOSOMAL PROTEIN S12 METHYLTHIOTRANSFERASE ACCESSORY FACTOR YCAO"/>
    <property type="match status" value="1"/>
</dbReference>
<sequence length="445" mass="48441">MLRAEHGLEPAKHDACPEMMTLGRVSDRERSTTVAEALRLADEAARAHDLTLTWELSEGDDGRAVAVHRATLSDSVGTVLGRAAGKGVGKQSLASALFEAYEHAGARGLLPRQRHGRAWEVLPPPDFEQFDLLSTYAHDTRPTTAQATVPFHALLDIHPVRTGRRIVYPAVAADFAYHGDEAESDLVVLERYSTTNGYAAGATAEDALVHAVNELVERDALSQHLLSSVIRPRPLHRIRGGEPPELKRALETVETFLAGEAVVVDVTAHTGCVVMAHLRPADSATALVGMGCSLFPDIAFERAVTELYQEWKAYAAGVTFADEGGREPDNLDSYPLLRRAAEVPAPRWASQGSYGDFLRDRAPNNPSGEAHLLTSLRQNGFEVFWRSLWEHTDDADGKGRGVHVVQVIAPGLEQFYGIMLCRPLVPVGRLYSPETCAALLKGVDE</sequence>
<dbReference type="PANTHER" id="PTHR37809:SF1">
    <property type="entry name" value="RIBOSOMAL PROTEIN S12 METHYLTHIOTRANSFERASE ACCESSORY FACTOR YCAO"/>
    <property type="match status" value="1"/>
</dbReference>
<accession>A0A5P0YQQ1</accession>
<dbReference type="AlphaFoldDB" id="A0A5P0YQQ1"/>
<dbReference type="EMBL" id="VJYK02000101">
    <property type="protein sequence ID" value="MQS02595.1"/>
    <property type="molecule type" value="Genomic_DNA"/>
</dbReference>